<feature type="chain" id="PRO_5045690618" evidence="2">
    <location>
        <begin position="32"/>
        <end position="89"/>
    </location>
</feature>
<proteinExistence type="predicted"/>
<evidence type="ECO:0000256" key="1">
    <source>
        <dbReference type="SAM" id="MobiDB-lite"/>
    </source>
</evidence>
<dbReference type="EMBL" id="JBHMBW010000015">
    <property type="protein sequence ID" value="MFB9625261.1"/>
    <property type="molecule type" value="Genomic_DNA"/>
</dbReference>
<organism evidence="3 4">
    <name type="scientific">Nonomuraea helvata</name>
    <dbReference type="NCBI Taxonomy" id="37484"/>
    <lineage>
        <taxon>Bacteria</taxon>
        <taxon>Bacillati</taxon>
        <taxon>Actinomycetota</taxon>
        <taxon>Actinomycetes</taxon>
        <taxon>Streptosporangiales</taxon>
        <taxon>Streptosporangiaceae</taxon>
        <taxon>Nonomuraea</taxon>
    </lineage>
</organism>
<protein>
    <submittedName>
        <fullName evidence="3">Uncharacterized protein</fullName>
    </submittedName>
</protein>
<evidence type="ECO:0000256" key="2">
    <source>
        <dbReference type="SAM" id="SignalP"/>
    </source>
</evidence>
<feature type="region of interest" description="Disordered" evidence="1">
    <location>
        <begin position="50"/>
        <end position="89"/>
    </location>
</feature>
<comment type="caution">
    <text evidence="3">The sequence shown here is derived from an EMBL/GenBank/DDBJ whole genome shotgun (WGS) entry which is preliminary data.</text>
</comment>
<gene>
    <name evidence="3" type="ORF">ACFFSA_19415</name>
</gene>
<evidence type="ECO:0000313" key="3">
    <source>
        <dbReference type="EMBL" id="MFB9625261.1"/>
    </source>
</evidence>
<accession>A0ABV5S0R2</accession>
<keyword evidence="4" id="KW-1185">Reference proteome</keyword>
<feature type="compositionally biased region" description="Gly residues" evidence="1">
    <location>
        <begin position="73"/>
        <end position="89"/>
    </location>
</feature>
<keyword evidence="2" id="KW-0732">Signal</keyword>
<sequence length="89" mass="8565">MMKSRNALAACAMTASALVAPVTAPAGPAGATETISYTAPCRHAKDPAACHAKKRARHGGPGGQNDTAPWEVGGAGGPGAGPGGLEDGS</sequence>
<evidence type="ECO:0000313" key="4">
    <source>
        <dbReference type="Proteomes" id="UP001589532"/>
    </source>
</evidence>
<dbReference type="RefSeq" id="WP_344994882.1">
    <property type="nucleotide sequence ID" value="NZ_BAAAXV010000008.1"/>
</dbReference>
<dbReference type="Proteomes" id="UP001589532">
    <property type="component" value="Unassembled WGS sequence"/>
</dbReference>
<name>A0ABV5S0R2_9ACTN</name>
<feature type="signal peptide" evidence="2">
    <location>
        <begin position="1"/>
        <end position="31"/>
    </location>
</feature>
<reference evidence="3 4" key="1">
    <citation type="submission" date="2024-09" db="EMBL/GenBank/DDBJ databases">
        <authorList>
            <person name="Sun Q."/>
            <person name="Mori K."/>
        </authorList>
    </citation>
    <scope>NUCLEOTIDE SEQUENCE [LARGE SCALE GENOMIC DNA]</scope>
    <source>
        <strain evidence="3 4">JCM 3143</strain>
    </source>
</reference>